<dbReference type="GO" id="GO:1901135">
    <property type="term" value="P:carbohydrate derivative metabolic process"/>
    <property type="evidence" value="ECO:0007669"/>
    <property type="project" value="UniProtKB-ARBA"/>
</dbReference>
<reference evidence="1 2" key="1">
    <citation type="submission" date="2018-10" db="EMBL/GenBank/DDBJ databases">
        <title>A high-quality apple genome assembly.</title>
        <authorList>
            <person name="Hu J."/>
        </authorList>
    </citation>
    <scope>NUCLEOTIDE SEQUENCE [LARGE SCALE GENOMIC DNA]</scope>
    <source>
        <strain evidence="2">cv. HFTH1</strain>
        <tissue evidence="1">Young leaf</tissue>
    </source>
</reference>
<evidence type="ECO:0000313" key="1">
    <source>
        <dbReference type="EMBL" id="RXI06523.1"/>
    </source>
</evidence>
<proteinExistence type="predicted"/>
<dbReference type="AlphaFoldDB" id="A0A498KMJ4"/>
<dbReference type="PANTHER" id="PTHR48044:SF29">
    <property type="entry name" value="GLYCOSYLTRANSFERASE"/>
    <property type="match status" value="1"/>
</dbReference>
<name>A0A498KMJ4_MALDO</name>
<keyword evidence="2" id="KW-1185">Reference proteome</keyword>
<gene>
    <name evidence="1" type="ORF">DVH24_025659</name>
</gene>
<accession>A0A498KMJ4</accession>
<protein>
    <submittedName>
        <fullName evidence="1">Uncharacterized protein</fullName>
    </submittedName>
</protein>
<dbReference type="SUPFAM" id="SSF53756">
    <property type="entry name" value="UDP-Glycosyltransferase/glycogen phosphorylase"/>
    <property type="match status" value="1"/>
</dbReference>
<dbReference type="PANTHER" id="PTHR48044">
    <property type="entry name" value="GLYCOSYLTRANSFERASE"/>
    <property type="match status" value="1"/>
</dbReference>
<organism evidence="1 2">
    <name type="scientific">Malus domestica</name>
    <name type="common">Apple</name>
    <name type="synonym">Pyrus malus</name>
    <dbReference type="NCBI Taxonomy" id="3750"/>
    <lineage>
        <taxon>Eukaryota</taxon>
        <taxon>Viridiplantae</taxon>
        <taxon>Streptophyta</taxon>
        <taxon>Embryophyta</taxon>
        <taxon>Tracheophyta</taxon>
        <taxon>Spermatophyta</taxon>
        <taxon>Magnoliopsida</taxon>
        <taxon>eudicotyledons</taxon>
        <taxon>Gunneridae</taxon>
        <taxon>Pentapetalae</taxon>
        <taxon>rosids</taxon>
        <taxon>fabids</taxon>
        <taxon>Rosales</taxon>
        <taxon>Rosaceae</taxon>
        <taxon>Amygdaloideae</taxon>
        <taxon>Maleae</taxon>
        <taxon>Malus</taxon>
    </lineage>
</organism>
<dbReference type="Proteomes" id="UP000290289">
    <property type="component" value="Chromosome 2"/>
</dbReference>
<evidence type="ECO:0000313" key="2">
    <source>
        <dbReference type="Proteomes" id="UP000290289"/>
    </source>
</evidence>
<comment type="caution">
    <text evidence="1">The sequence shown here is derived from an EMBL/GenBank/DDBJ whole genome shotgun (WGS) entry which is preliminary data.</text>
</comment>
<sequence>MASPYFSNILKTLNPDFLIYDFVVPWALSLGLDQNIPTIQFFIFSAVSVSFLFHRLFKGPSVRFPFPAIYLRDYEIGKFNSMMPPASSNDNRKDDGVPPLQFLITIGHSCDLILLKTFREIEGKYVDYLYELMDSKVVRLGPLLHDPTKDQEDKDEETDHVIKWLNQRETSSVVYISFGSEYFLSKEEIEEIAHGLELSKVSFIWVVRFPKEEKVTRAKEVLPKGFVERVGERGMIVEGWAPCKNMSISMNL</sequence>
<dbReference type="Gene3D" id="3.40.50.2000">
    <property type="entry name" value="Glycogen Phosphorylase B"/>
    <property type="match status" value="2"/>
</dbReference>
<dbReference type="STRING" id="3750.A0A498KMJ4"/>
<dbReference type="GO" id="GO:0008194">
    <property type="term" value="F:UDP-glycosyltransferase activity"/>
    <property type="evidence" value="ECO:0007669"/>
    <property type="project" value="UniProtKB-ARBA"/>
</dbReference>
<dbReference type="EMBL" id="RDQH01000328">
    <property type="protein sequence ID" value="RXI06523.1"/>
    <property type="molecule type" value="Genomic_DNA"/>
</dbReference>